<keyword evidence="2" id="KW-1185">Reference proteome</keyword>
<evidence type="ECO:0000313" key="2">
    <source>
        <dbReference type="Proteomes" id="UP001215712"/>
    </source>
</evidence>
<evidence type="ECO:0000313" key="1">
    <source>
        <dbReference type="EMBL" id="KAJ5710090.1"/>
    </source>
</evidence>
<protein>
    <submittedName>
        <fullName evidence="1">Uncharacterized protein</fullName>
    </submittedName>
</protein>
<comment type="caution">
    <text evidence="1">The sequence shown here is derived from an EMBL/GenBank/DDBJ whole genome shotgun (WGS) entry which is preliminary data.</text>
</comment>
<accession>A0AAD6MSE9</accession>
<sequence length="301" mass="34358">MSDTPALSRIACLFTGLQRLYINLSTLGSGIPRGIAHNHVLEAIRVFPPLQYLRVRSLHSAKELHRILECHGETLKGLIIEPDIGLTRRDSLFRKSSLTFNVSDIHQLVQACPDLEELRVQIRKPTDDRHLGIYKTLGNFPKLKSLVLDLHYNPEPDSRILIGVYGRLLLKNAPADKELAVKIWDLINSSHNAHLQHLRIVPFGIMHHKETLRYCFGFLAPSFLATRSSNFDFPQPILEEIGDKERLIWMHEYPISREDGRSERNSDLDSDLVGLETMTVRSLFREMWPSAPSTLAENGLF</sequence>
<dbReference type="SUPFAM" id="SSF52047">
    <property type="entry name" value="RNI-like"/>
    <property type="match status" value="1"/>
</dbReference>
<proteinExistence type="predicted"/>
<dbReference type="EMBL" id="JAQJAN010000017">
    <property type="protein sequence ID" value="KAJ5710090.1"/>
    <property type="molecule type" value="Genomic_DNA"/>
</dbReference>
<name>A0AAD6MSE9_9EURO</name>
<organism evidence="1 2">
    <name type="scientific">Penicillium malachiteum</name>
    <dbReference type="NCBI Taxonomy" id="1324776"/>
    <lineage>
        <taxon>Eukaryota</taxon>
        <taxon>Fungi</taxon>
        <taxon>Dikarya</taxon>
        <taxon>Ascomycota</taxon>
        <taxon>Pezizomycotina</taxon>
        <taxon>Eurotiomycetes</taxon>
        <taxon>Eurotiomycetidae</taxon>
        <taxon>Eurotiales</taxon>
        <taxon>Aspergillaceae</taxon>
        <taxon>Penicillium</taxon>
    </lineage>
</organism>
<gene>
    <name evidence="1" type="ORF">N7493_009682</name>
</gene>
<reference evidence="1" key="2">
    <citation type="submission" date="2023-01" db="EMBL/GenBank/DDBJ databases">
        <authorList>
            <person name="Petersen C."/>
        </authorList>
    </citation>
    <scope>NUCLEOTIDE SEQUENCE</scope>
    <source>
        <strain evidence="1">IBT 17514</strain>
    </source>
</reference>
<dbReference type="AlphaFoldDB" id="A0AAD6MSE9"/>
<dbReference type="Proteomes" id="UP001215712">
    <property type="component" value="Unassembled WGS sequence"/>
</dbReference>
<reference evidence="1" key="1">
    <citation type="journal article" date="2023" name="IMA Fungus">
        <title>Comparative genomic study of the Penicillium genus elucidates a diverse pangenome and 15 lateral gene transfer events.</title>
        <authorList>
            <person name="Petersen C."/>
            <person name="Sorensen T."/>
            <person name="Nielsen M.R."/>
            <person name="Sondergaard T.E."/>
            <person name="Sorensen J.L."/>
            <person name="Fitzpatrick D.A."/>
            <person name="Frisvad J.C."/>
            <person name="Nielsen K.L."/>
        </authorList>
    </citation>
    <scope>NUCLEOTIDE SEQUENCE</scope>
    <source>
        <strain evidence="1">IBT 17514</strain>
    </source>
</reference>